<name>A0ABT4KMG5_9HYPH</name>
<reference evidence="2" key="1">
    <citation type="submission" date="2022-10" db="EMBL/GenBank/DDBJ databases">
        <title>Whole genome sequencing of three plant growth promoting bacteria isolated from Vachellia tortilis subsp. raddiana in Morocco.</title>
        <authorList>
            <person name="Hnini M."/>
            <person name="Zouagui R."/>
            <person name="Zouagui H."/>
            <person name="Chemao Elfihri M.-W."/>
            <person name="Ibrahimi A."/>
            <person name="Sbabou L."/>
            <person name="Aurag J."/>
        </authorList>
    </citation>
    <scope>NUCLEOTIDE SEQUENCE</scope>
    <source>
        <strain evidence="2">LMR678</strain>
    </source>
</reference>
<dbReference type="EMBL" id="JAPVOI010000004">
    <property type="protein sequence ID" value="MCZ4093054.1"/>
    <property type="molecule type" value="Genomic_DNA"/>
</dbReference>
<evidence type="ECO:0000313" key="2">
    <source>
        <dbReference type="EMBL" id="MCZ4093054.1"/>
    </source>
</evidence>
<gene>
    <name evidence="2" type="ORF">O3W52_24195</name>
</gene>
<protein>
    <submittedName>
        <fullName evidence="2">Uncharacterized protein</fullName>
    </submittedName>
</protein>
<proteinExistence type="predicted"/>
<dbReference type="RefSeq" id="WP_269284225.1">
    <property type="nucleotide sequence ID" value="NZ_JAPVOI010000004.1"/>
</dbReference>
<dbReference type="Proteomes" id="UP001079430">
    <property type="component" value="Unassembled WGS sequence"/>
</dbReference>
<evidence type="ECO:0000256" key="1">
    <source>
        <dbReference type="SAM" id="MobiDB-lite"/>
    </source>
</evidence>
<evidence type="ECO:0000313" key="3">
    <source>
        <dbReference type="Proteomes" id="UP001079430"/>
    </source>
</evidence>
<feature type="region of interest" description="Disordered" evidence="1">
    <location>
        <begin position="145"/>
        <end position="165"/>
    </location>
</feature>
<sequence length="165" mass="18308">MADVGPIARDQMQFRQRLPIMAFCNIVGSLVCGINDFLLEGCVRAEKRCRLASDKAQRADWQALSNVMRLVLGRRQAISSSHGDEAWYGSGFPRLGAGFLGDVFGDQVIVPIEELRVWRPAAMPRACERPSVSLHLAAHLLTFAGEGPRSRPPSSSRSPCHWRHQ</sequence>
<keyword evidence="3" id="KW-1185">Reference proteome</keyword>
<comment type="caution">
    <text evidence="2">The sequence shown here is derived from an EMBL/GenBank/DDBJ whole genome shotgun (WGS) entry which is preliminary data.</text>
</comment>
<organism evidence="2 3">
    <name type="scientific">Sinorhizobium psoraleae</name>
    <dbReference type="NCBI Taxonomy" id="520838"/>
    <lineage>
        <taxon>Bacteria</taxon>
        <taxon>Pseudomonadati</taxon>
        <taxon>Pseudomonadota</taxon>
        <taxon>Alphaproteobacteria</taxon>
        <taxon>Hyphomicrobiales</taxon>
        <taxon>Rhizobiaceae</taxon>
        <taxon>Sinorhizobium/Ensifer group</taxon>
        <taxon>Sinorhizobium</taxon>
    </lineage>
</organism>
<accession>A0ABT4KMG5</accession>